<gene>
    <name evidence="3" type="primary">cheD</name>
    <name evidence="5" type="ORF">RZS28_11740</name>
</gene>
<dbReference type="SUPFAM" id="SSF64438">
    <property type="entry name" value="CNF1/YfiH-like putative cysteine hydrolases"/>
    <property type="match status" value="1"/>
</dbReference>
<dbReference type="Proteomes" id="UP001626536">
    <property type="component" value="Chromosome"/>
</dbReference>
<feature type="region of interest" description="Disordered" evidence="4">
    <location>
        <begin position="174"/>
        <end position="196"/>
    </location>
</feature>
<dbReference type="Pfam" id="PF03975">
    <property type="entry name" value="CheD"/>
    <property type="match status" value="1"/>
</dbReference>
<keyword evidence="1 3" id="KW-0145">Chemotaxis</keyword>
<accession>A0ABZ0HNH4</accession>
<comment type="catalytic activity">
    <reaction evidence="3">
        <text>L-glutaminyl-[protein] + H2O = L-glutamyl-[protein] + NH4(+)</text>
        <dbReference type="Rhea" id="RHEA:16441"/>
        <dbReference type="Rhea" id="RHEA-COMP:10207"/>
        <dbReference type="Rhea" id="RHEA-COMP:10208"/>
        <dbReference type="ChEBI" id="CHEBI:15377"/>
        <dbReference type="ChEBI" id="CHEBI:28938"/>
        <dbReference type="ChEBI" id="CHEBI:29973"/>
        <dbReference type="ChEBI" id="CHEBI:30011"/>
        <dbReference type="EC" id="3.5.1.44"/>
    </reaction>
</comment>
<dbReference type="RefSeq" id="WP_407337931.1">
    <property type="nucleotide sequence ID" value="NZ_CP136862.1"/>
</dbReference>
<dbReference type="PANTHER" id="PTHR35147:SF3">
    <property type="entry name" value="CHEMORECEPTOR GLUTAMINE DEAMIDASE CHED 1-RELATED"/>
    <property type="match status" value="1"/>
</dbReference>
<reference evidence="5 6" key="1">
    <citation type="submission" date="2023-10" db="EMBL/GenBank/DDBJ databases">
        <title>Novel methanotroph of the genus Methylocapsa from a subarctic wetland.</title>
        <authorList>
            <person name="Belova S.E."/>
            <person name="Oshkin I.Y."/>
            <person name="Miroshnikov K."/>
            <person name="Dedysh S.N."/>
        </authorList>
    </citation>
    <scope>NUCLEOTIDE SEQUENCE [LARGE SCALE GENOMIC DNA]</scope>
    <source>
        <strain evidence="5 6">RX1</strain>
    </source>
</reference>
<dbReference type="InterPro" id="IPR038592">
    <property type="entry name" value="CheD-like_sf"/>
</dbReference>
<evidence type="ECO:0000256" key="4">
    <source>
        <dbReference type="SAM" id="MobiDB-lite"/>
    </source>
</evidence>
<sequence>MTTSEAARAARTFGAAGEQRVHIIQGEYHVADDPNVMLTTLLGSCVAACLRDPVAGVGGMNHFLLPGQDSPPSGQEAGSQRKEAERYGVHLMELLVNGLLRCGARRDRLEAKLFGGARTMDGLADIGGLNAGFAERFLQNEGIRLVGGSLRGDQGRRIQFWPVSGRARQVFLSASQVPPPQRSPAPKSPSGAVEFF</sequence>
<evidence type="ECO:0000256" key="1">
    <source>
        <dbReference type="ARBA" id="ARBA00022500"/>
    </source>
</evidence>
<evidence type="ECO:0000256" key="2">
    <source>
        <dbReference type="ARBA" id="ARBA00022801"/>
    </source>
</evidence>
<dbReference type="CDD" id="cd16352">
    <property type="entry name" value="CheD"/>
    <property type="match status" value="1"/>
</dbReference>
<protein>
    <recommendedName>
        <fullName evidence="3">Probable chemoreceptor glutamine deamidase CheD</fullName>
        <ecNumber evidence="3">3.5.1.44</ecNumber>
    </recommendedName>
</protein>
<evidence type="ECO:0000313" key="5">
    <source>
        <dbReference type="EMBL" id="WOJ88495.1"/>
    </source>
</evidence>
<dbReference type="PANTHER" id="PTHR35147">
    <property type="entry name" value="CHEMORECEPTOR GLUTAMINE DEAMIDASE CHED-RELATED"/>
    <property type="match status" value="1"/>
</dbReference>
<evidence type="ECO:0000313" key="6">
    <source>
        <dbReference type="Proteomes" id="UP001626536"/>
    </source>
</evidence>
<dbReference type="EC" id="3.5.1.44" evidence="3"/>
<dbReference type="InterPro" id="IPR011324">
    <property type="entry name" value="Cytotoxic_necrot_fac-like_cat"/>
</dbReference>
<keyword evidence="2 3" id="KW-0378">Hydrolase</keyword>
<evidence type="ECO:0000256" key="3">
    <source>
        <dbReference type="HAMAP-Rule" id="MF_01440"/>
    </source>
</evidence>
<dbReference type="HAMAP" id="MF_01440">
    <property type="entry name" value="CheD"/>
    <property type="match status" value="1"/>
</dbReference>
<feature type="compositionally biased region" description="Pro residues" evidence="4">
    <location>
        <begin position="177"/>
        <end position="187"/>
    </location>
</feature>
<dbReference type="EMBL" id="CP136862">
    <property type="protein sequence ID" value="WOJ88495.1"/>
    <property type="molecule type" value="Genomic_DNA"/>
</dbReference>
<proteinExistence type="inferred from homology"/>
<keyword evidence="6" id="KW-1185">Reference proteome</keyword>
<organism evidence="5 6">
    <name type="scientific">Methylocapsa polymorpha</name>
    <dbReference type="NCBI Taxonomy" id="3080828"/>
    <lineage>
        <taxon>Bacteria</taxon>
        <taxon>Pseudomonadati</taxon>
        <taxon>Pseudomonadota</taxon>
        <taxon>Alphaproteobacteria</taxon>
        <taxon>Hyphomicrobiales</taxon>
        <taxon>Beijerinckiaceae</taxon>
        <taxon>Methylocapsa</taxon>
    </lineage>
</organism>
<name>A0ABZ0HNH4_9HYPH</name>
<comment type="similarity">
    <text evidence="3">Belongs to the CheD family.</text>
</comment>
<dbReference type="Gene3D" id="3.30.1330.200">
    <property type="match status" value="1"/>
</dbReference>
<dbReference type="InterPro" id="IPR005659">
    <property type="entry name" value="Chemorcpt_Glu_NH3ase_CheD"/>
</dbReference>
<comment type="function">
    <text evidence="3">Probably deamidates glutamine residues to glutamate on methyl-accepting chemotaxis receptors (MCPs), playing an important role in chemotaxis.</text>
</comment>